<dbReference type="EMBL" id="JBBNAE010000008">
    <property type="protein sequence ID" value="KAK9103483.1"/>
    <property type="molecule type" value="Genomic_DNA"/>
</dbReference>
<gene>
    <name evidence="2" type="ORF">Sjap_020737</name>
</gene>
<keyword evidence="3" id="KW-1185">Reference proteome</keyword>
<comment type="caution">
    <text evidence="2">The sequence shown here is derived from an EMBL/GenBank/DDBJ whole genome shotgun (WGS) entry which is preliminary data.</text>
</comment>
<feature type="region of interest" description="Disordered" evidence="1">
    <location>
        <begin position="1"/>
        <end position="26"/>
    </location>
</feature>
<protein>
    <submittedName>
        <fullName evidence="2">Uncharacterized protein</fullName>
    </submittedName>
</protein>
<accession>A0AAP0HVU7</accession>
<name>A0AAP0HVU7_9MAGN</name>
<reference evidence="2 3" key="1">
    <citation type="submission" date="2024-01" db="EMBL/GenBank/DDBJ databases">
        <title>Genome assemblies of Stephania.</title>
        <authorList>
            <person name="Yang L."/>
        </authorList>
    </citation>
    <scope>NUCLEOTIDE SEQUENCE [LARGE SCALE GENOMIC DNA]</scope>
    <source>
        <strain evidence="2">QJT</strain>
        <tissue evidence="2">Leaf</tissue>
    </source>
</reference>
<feature type="compositionally biased region" description="Basic residues" evidence="1">
    <location>
        <begin position="1"/>
        <end position="22"/>
    </location>
</feature>
<organism evidence="2 3">
    <name type="scientific">Stephania japonica</name>
    <dbReference type="NCBI Taxonomy" id="461633"/>
    <lineage>
        <taxon>Eukaryota</taxon>
        <taxon>Viridiplantae</taxon>
        <taxon>Streptophyta</taxon>
        <taxon>Embryophyta</taxon>
        <taxon>Tracheophyta</taxon>
        <taxon>Spermatophyta</taxon>
        <taxon>Magnoliopsida</taxon>
        <taxon>Ranunculales</taxon>
        <taxon>Menispermaceae</taxon>
        <taxon>Menispermoideae</taxon>
        <taxon>Cissampelideae</taxon>
        <taxon>Stephania</taxon>
    </lineage>
</organism>
<dbReference type="AlphaFoldDB" id="A0AAP0HVU7"/>
<dbReference type="Proteomes" id="UP001417504">
    <property type="component" value="Unassembled WGS sequence"/>
</dbReference>
<evidence type="ECO:0000256" key="1">
    <source>
        <dbReference type="SAM" id="MobiDB-lite"/>
    </source>
</evidence>
<evidence type="ECO:0000313" key="3">
    <source>
        <dbReference type="Proteomes" id="UP001417504"/>
    </source>
</evidence>
<evidence type="ECO:0000313" key="2">
    <source>
        <dbReference type="EMBL" id="KAK9103483.1"/>
    </source>
</evidence>
<sequence length="79" mass="9314">MKCHSKIIRKLHKPPKPNKKPPTHIQSNKYHQTFNIASQNSSYAKKFGKEQQDDLKRVLDNHNMHKITSTCKDHKSHQQ</sequence>
<proteinExistence type="predicted"/>